<feature type="domain" description="Novel STAND NTPase 1" evidence="4">
    <location>
        <begin position="266"/>
        <end position="651"/>
    </location>
</feature>
<evidence type="ECO:0000313" key="5">
    <source>
        <dbReference type="EMBL" id="MFC6081974.1"/>
    </source>
</evidence>
<dbReference type="InterPro" id="IPR011600">
    <property type="entry name" value="Pept_C14_caspase"/>
</dbReference>
<dbReference type="NCBIfam" id="NF047832">
    <property type="entry name" value="caspase_w_EACC1"/>
    <property type="match status" value="1"/>
</dbReference>
<sequence>MSGPDLLLGAPGTRVLLVGTSSHAPGSRLPAVGAVAASVADLGQALVERAGLDPAGLTTLVDPAGPQEFGTALVDAAREATGVLVLYFAGHGLVSAGNELHLATVATDDLTRGIPAHQALPYATVRDVLAGSRARLVVVVLDCCFSGRARAVPRGGVDDAFATVPRGMYLLSATGGDEAAWAPDGERHTAFTGALIGLLTEGDPTGPPRFTLDDLYRSLSRRLAERGLPRPRRQASDAGGPEVVAPNPAYTPPSASPAEPEGDFSPYRGLAAFGEEDARYYFGRDELTATLTGRVAAQRHVPGPLVVAGPSGAGKSSLLRAGLLPWLHGQDIDCGVLLPGGDPVRRLAATFGGDTDELTEDPASFRALLARPPQRSRPVIVIDQFEEVFIACRDETRRRAFVAALHAACAEPVSEAPAVVVIGVRADFFGHCTGHPELLDALARPVVVGPMTGENLRAVIEGPAALGGLTLQDGLADLLMDELGAGPGNGTVSTLPLLSHALLTTWQHREGRTLTLAGYRATGGIRRSLANTADTTLEALDPAGRRIARSLFPRLVRLGEGMEDTRRRVPRADLLPAPDDPDHHEAREVLDRFVRARLITVDEHEVEIAHEALIRAWPRLRGWIDEDRAGLTVRQQLAEDADAWARHGQDPSYLYRDTRLAVAQGAALGGPVAPVARRFLDAGTERDRQERAAVRRRSRVRTITTAVLAVLLLASLAGGGVAFTQWRAADEQRHAADEQRRGATALALLARADAIRRTHPATALRLEIAAHRIRPGRETLAALRASVAGSRALGTIDTFPGGAGSRIRAPGGPEFPVVSAALAPDGHLAAVALESSTILWDVRDPGRPRQAGTLPSGGTLAFGPAGLLAVGTATEVTLWDVADPGRPRRTGRLAHAGRAPALAFRADGRLLAVADTPMAVALVAVGPAGKLRSAGRLVATNGIILNPVSLAFRPDGRILAVGVAQLRTAVGLSGGETASLWEVGDPARPRRVARLDAVTGAYETGTRSMAFSADGRLLALSGSLPLLWDVSDPARPRRVPEPPGVGTRGNVFVAFSPAGPVLVTRHSLNAFVLWDLRRPGAPVRSAPLTGHEDVVLGARFDRSGGLLLTFGARSVRLWSAAAPPRPVLLDKAGESYPRSVSFSPDGAALLDGGDFNLWSVDHRGGLRRTPMVTGDPDNPDDYSSVAFSPSTPGVAAGADGGRSRSGARIWDLRRPGRPHAVPLPGGHDVASLAYAPGGAVLAGVDVDALTLWDTTDPLRPKVVRRLPLAGHSGGETLAFSPDGRFLAVSRSTSGSDRDRVSVWDTRDFSRPVVTLDSEAYVETLAFSPSGRLLVSGGGDTFVVWDVTDIAAPRRTASVTGNNRIVTAAFGRDDHLLATGGEHDPVKLWDVTDPARPRLAATLGDHDGFVEAVAFSPDGRRLVSGGTGPELELWDLTDFIARTARPLETACAMSGRGLTEAEWADHVRTAPYQATC</sequence>
<dbReference type="InterPro" id="IPR011047">
    <property type="entry name" value="Quinoprotein_ADH-like_sf"/>
</dbReference>
<dbReference type="PANTHER" id="PTHR19879:SF9">
    <property type="entry name" value="TRANSCRIPTION INITIATION FACTOR TFIID SUBUNIT 5"/>
    <property type="match status" value="1"/>
</dbReference>
<dbReference type="EMBL" id="JBHSRF010000013">
    <property type="protein sequence ID" value="MFC6081974.1"/>
    <property type="molecule type" value="Genomic_DNA"/>
</dbReference>
<dbReference type="Pfam" id="PF00656">
    <property type="entry name" value="Peptidase_C14"/>
    <property type="match status" value="1"/>
</dbReference>
<dbReference type="SMART" id="SM00320">
    <property type="entry name" value="WD40"/>
    <property type="match status" value="9"/>
</dbReference>
<evidence type="ECO:0000256" key="2">
    <source>
        <dbReference type="SAM" id="MobiDB-lite"/>
    </source>
</evidence>
<dbReference type="SUPFAM" id="SSF52129">
    <property type="entry name" value="Caspase-like"/>
    <property type="match status" value="1"/>
</dbReference>
<feature type="region of interest" description="Disordered" evidence="2">
    <location>
        <begin position="1187"/>
        <end position="1207"/>
    </location>
</feature>
<dbReference type="InterPro" id="IPR049052">
    <property type="entry name" value="nSTAND1"/>
</dbReference>
<dbReference type="InterPro" id="IPR001680">
    <property type="entry name" value="WD40_rpt"/>
</dbReference>
<dbReference type="SUPFAM" id="SSF50998">
    <property type="entry name" value="Quinoprotein alcohol dehydrogenase-like"/>
    <property type="match status" value="1"/>
</dbReference>
<evidence type="ECO:0000259" key="3">
    <source>
        <dbReference type="Pfam" id="PF00656"/>
    </source>
</evidence>
<dbReference type="Proteomes" id="UP001596137">
    <property type="component" value="Unassembled WGS sequence"/>
</dbReference>
<dbReference type="PROSITE" id="PS50082">
    <property type="entry name" value="WD_REPEATS_2"/>
    <property type="match status" value="1"/>
</dbReference>
<dbReference type="PANTHER" id="PTHR19879">
    <property type="entry name" value="TRANSCRIPTION INITIATION FACTOR TFIID"/>
    <property type="match status" value="1"/>
</dbReference>
<evidence type="ECO:0000259" key="4">
    <source>
        <dbReference type="Pfam" id="PF20703"/>
    </source>
</evidence>
<dbReference type="Pfam" id="PF20703">
    <property type="entry name" value="nSTAND1"/>
    <property type="match status" value="1"/>
</dbReference>
<feature type="domain" description="Peptidase C14 caspase" evidence="3">
    <location>
        <begin position="76"/>
        <end position="225"/>
    </location>
</feature>
<dbReference type="RefSeq" id="WP_380751013.1">
    <property type="nucleotide sequence ID" value="NZ_JBHSRF010000013.1"/>
</dbReference>
<dbReference type="InterPro" id="IPR029030">
    <property type="entry name" value="Caspase-like_dom_sf"/>
</dbReference>
<proteinExistence type="predicted"/>
<feature type="region of interest" description="Disordered" evidence="2">
    <location>
        <begin position="226"/>
        <end position="268"/>
    </location>
</feature>
<dbReference type="InterPro" id="IPR015943">
    <property type="entry name" value="WD40/YVTN_repeat-like_dom_sf"/>
</dbReference>
<dbReference type="InterPro" id="IPR036322">
    <property type="entry name" value="WD40_repeat_dom_sf"/>
</dbReference>
<dbReference type="Pfam" id="PF00400">
    <property type="entry name" value="WD40"/>
    <property type="match status" value="3"/>
</dbReference>
<dbReference type="SUPFAM" id="SSF52540">
    <property type="entry name" value="P-loop containing nucleoside triphosphate hydrolases"/>
    <property type="match status" value="1"/>
</dbReference>
<dbReference type="SUPFAM" id="SSF50978">
    <property type="entry name" value="WD40 repeat-like"/>
    <property type="match status" value="1"/>
</dbReference>
<name>A0ABW1NH12_9ACTN</name>
<protein>
    <submittedName>
        <fullName evidence="5">Caspase family protein</fullName>
    </submittedName>
</protein>
<keyword evidence="6" id="KW-1185">Reference proteome</keyword>
<reference evidence="6" key="1">
    <citation type="journal article" date="2019" name="Int. J. Syst. Evol. Microbiol.">
        <title>The Global Catalogue of Microorganisms (GCM) 10K type strain sequencing project: providing services to taxonomists for standard genome sequencing and annotation.</title>
        <authorList>
            <consortium name="The Broad Institute Genomics Platform"/>
            <consortium name="The Broad Institute Genome Sequencing Center for Infectious Disease"/>
            <person name="Wu L."/>
            <person name="Ma J."/>
        </authorList>
    </citation>
    <scope>NUCLEOTIDE SEQUENCE [LARGE SCALE GENOMIC DNA]</scope>
    <source>
        <strain evidence="6">JCM 30346</strain>
    </source>
</reference>
<dbReference type="PROSITE" id="PS50294">
    <property type="entry name" value="WD_REPEATS_REGION"/>
    <property type="match status" value="1"/>
</dbReference>
<keyword evidence="1" id="KW-0853">WD repeat</keyword>
<dbReference type="Gene3D" id="2.130.10.10">
    <property type="entry name" value="YVTN repeat-like/Quinoprotein amine dehydrogenase"/>
    <property type="match status" value="3"/>
</dbReference>
<evidence type="ECO:0000313" key="6">
    <source>
        <dbReference type="Proteomes" id="UP001596137"/>
    </source>
</evidence>
<organism evidence="5 6">
    <name type="scientific">Sphaerisporangium aureirubrum</name>
    <dbReference type="NCBI Taxonomy" id="1544736"/>
    <lineage>
        <taxon>Bacteria</taxon>
        <taxon>Bacillati</taxon>
        <taxon>Actinomycetota</taxon>
        <taxon>Actinomycetes</taxon>
        <taxon>Streptosporangiales</taxon>
        <taxon>Streptosporangiaceae</taxon>
        <taxon>Sphaerisporangium</taxon>
    </lineage>
</organism>
<accession>A0ABW1NH12</accession>
<feature type="repeat" description="WD" evidence="1">
    <location>
        <begin position="1402"/>
        <end position="1435"/>
    </location>
</feature>
<gene>
    <name evidence="5" type="ORF">ACFP1K_12465</name>
</gene>
<dbReference type="InterPro" id="IPR027417">
    <property type="entry name" value="P-loop_NTPase"/>
</dbReference>
<evidence type="ECO:0000256" key="1">
    <source>
        <dbReference type="PROSITE-ProRule" id="PRU00221"/>
    </source>
</evidence>
<comment type="caution">
    <text evidence="5">The sequence shown here is derived from an EMBL/GenBank/DDBJ whole genome shotgun (WGS) entry which is preliminary data.</text>
</comment>
<dbReference type="Gene3D" id="3.40.50.1460">
    <property type="match status" value="1"/>
</dbReference>